<dbReference type="Gene3D" id="3.40.190.10">
    <property type="entry name" value="Periplasmic binding protein-like II"/>
    <property type="match status" value="1"/>
</dbReference>
<dbReference type="AlphaFoldDB" id="A0A644WX17"/>
<dbReference type="Pfam" id="PF01547">
    <property type="entry name" value="SBP_bac_1"/>
    <property type="match status" value="1"/>
</dbReference>
<proteinExistence type="predicted"/>
<name>A0A644WX17_9ZZZZ</name>
<dbReference type="InterPro" id="IPR006059">
    <property type="entry name" value="SBP"/>
</dbReference>
<dbReference type="PANTHER" id="PTHR43649">
    <property type="entry name" value="ARABINOSE-BINDING PROTEIN-RELATED"/>
    <property type="match status" value="1"/>
</dbReference>
<dbReference type="EMBL" id="VSSQ01001452">
    <property type="protein sequence ID" value="MPM08465.1"/>
    <property type="molecule type" value="Genomic_DNA"/>
</dbReference>
<organism evidence="1">
    <name type="scientific">bioreactor metagenome</name>
    <dbReference type="NCBI Taxonomy" id="1076179"/>
    <lineage>
        <taxon>unclassified sequences</taxon>
        <taxon>metagenomes</taxon>
        <taxon>ecological metagenomes</taxon>
    </lineage>
</organism>
<comment type="caution">
    <text evidence="1">The sequence shown here is derived from an EMBL/GenBank/DDBJ whole genome shotgun (WGS) entry which is preliminary data.</text>
</comment>
<protein>
    <submittedName>
        <fullName evidence="1">Uncharacterized protein</fullName>
    </submittedName>
</protein>
<dbReference type="PANTHER" id="PTHR43649:SF12">
    <property type="entry name" value="DIACETYLCHITOBIOSE BINDING PROTEIN DASA"/>
    <property type="match status" value="1"/>
</dbReference>
<dbReference type="PROSITE" id="PS51257">
    <property type="entry name" value="PROKAR_LIPOPROTEIN"/>
    <property type="match status" value="1"/>
</dbReference>
<sequence length="442" mass="48015">MKKTLIMVLALILAFGMFACASTPAATVTPADTTAETAAEPAVEATEAPVDPASLSGSITVWSSGEELTRFVEGFNAIYPNIKVEITVVPNSEFLTKLSTAISGNEAPDLFTGESDYVKYLVETPYWADLSQFGVNQYKDNIWEYVLNIGTDSTGVVKALSWQASPGGIIYRRDIAKAVLGTDDPTAVGEMLNSNAKMMEVAAKMSENGVKMFATWQDIMNMEFTNRASGWVTDGVLSIDPSLTEYMDMAKTIVDNGYDKNCDPWSGEWYAAVESADCFCYILPTWGYQFLIKPSAVTTNGQWAMCEAPVPYVKGGTWVGIYSGSQNQDLAWLFLQYCTLNEDSVKAYASQYGEYVALKSVDEALAQEAGDDVLGGQNLYAFYNGVMAKIPADLMTQYDGTLNNAFLSAVKSYVSGAMTKDEAVAQFKADALNAYPDLTIAE</sequence>
<reference evidence="1" key="1">
    <citation type="submission" date="2019-08" db="EMBL/GenBank/DDBJ databases">
        <authorList>
            <person name="Kucharzyk K."/>
            <person name="Murdoch R.W."/>
            <person name="Higgins S."/>
            <person name="Loffler F."/>
        </authorList>
    </citation>
    <scope>NUCLEOTIDE SEQUENCE</scope>
</reference>
<gene>
    <name evidence="1" type="ORF">SDC9_54777</name>
</gene>
<dbReference type="SUPFAM" id="SSF53850">
    <property type="entry name" value="Periplasmic binding protein-like II"/>
    <property type="match status" value="1"/>
</dbReference>
<accession>A0A644WX17</accession>
<dbReference type="InterPro" id="IPR050490">
    <property type="entry name" value="Bact_solute-bd_prot1"/>
</dbReference>
<evidence type="ECO:0000313" key="1">
    <source>
        <dbReference type="EMBL" id="MPM08465.1"/>
    </source>
</evidence>